<organism evidence="5">
    <name type="scientific">viral metagenome</name>
    <dbReference type="NCBI Taxonomy" id="1070528"/>
    <lineage>
        <taxon>unclassified sequences</taxon>
        <taxon>metagenomes</taxon>
        <taxon>organismal metagenomes</taxon>
    </lineage>
</organism>
<sequence>MGRKYTKKKVRKKVKKKVRKKSKKKLKGGTVPKKKFIKDNCAPKKDNELLGFTCYTSNALIKIKSAWDKRHPDQKILENDPKEIWNKIKEYMRDTCNRESCWLKHKTIREAVDKNIMDYTFAPATPSKWKDNPNTWLNSVDIGKVMKQYEKKYNPMFQFIGPSPINWDTIDDKECVLEELCKFDLKNYLKRGHYKIGIIFNLDPHYKSGSHWVMLFINGNANEIYYFDSYGNANEKIPSSIMRLVKKIQAQAKQIGSTYTFQFNKTRHQYGNSECGMYCLYMIIQLLKRQSFKYLTGKRIVDKTVWNCRKKYFNI</sequence>
<keyword evidence="1" id="KW-0645">Protease</keyword>
<dbReference type="EMBL" id="MN740675">
    <property type="protein sequence ID" value="QHS80101.1"/>
    <property type="molecule type" value="Genomic_DNA"/>
</dbReference>
<name>A0A6C0AL89_9ZZZZ</name>
<evidence type="ECO:0000259" key="4">
    <source>
        <dbReference type="PROSITE" id="PS50600"/>
    </source>
</evidence>
<keyword evidence="2" id="KW-0378">Hydrolase</keyword>
<feature type="region of interest" description="Disordered" evidence="3">
    <location>
        <begin position="1"/>
        <end position="30"/>
    </location>
</feature>
<reference evidence="5" key="1">
    <citation type="journal article" date="2020" name="Nature">
        <title>Giant virus diversity and host interactions through global metagenomics.</title>
        <authorList>
            <person name="Schulz F."/>
            <person name="Roux S."/>
            <person name="Paez-Espino D."/>
            <person name="Jungbluth S."/>
            <person name="Walsh D.A."/>
            <person name="Denef V.J."/>
            <person name="McMahon K.D."/>
            <person name="Konstantinidis K.T."/>
            <person name="Eloe-Fadrosh E.A."/>
            <person name="Kyrpides N.C."/>
            <person name="Woyke T."/>
        </authorList>
    </citation>
    <scope>NUCLEOTIDE SEQUENCE</scope>
    <source>
        <strain evidence="5">GVMAG-S-1039698-54</strain>
    </source>
</reference>
<dbReference type="InterPro" id="IPR038765">
    <property type="entry name" value="Papain-like_cys_pep_sf"/>
</dbReference>
<evidence type="ECO:0000256" key="1">
    <source>
        <dbReference type="ARBA" id="ARBA00022670"/>
    </source>
</evidence>
<accession>A0A6C0AL89</accession>
<dbReference type="GO" id="GO:0006508">
    <property type="term" value="P:proteolysis"/>
    <property type="evidence" value="ECO:0007669"/>
    <property type="project" value="UniProtKB-KW"/>
</dbReference>
<evidence type="ECO:0000313" key="5">
    <source>
        <dbReference type="EMBL" id="QHS80101.1"/>
    </source>
</evidence>
<evidence type="ECO:0000256" key="2">
    <source>
        <dbReference type="ARBA" id="ARBA00022801"/>
    </source>
</evidence>
<dbReference type="Gene3D" id="3.40.395.10">
    <property type="entry name" value="Adenoviral Proteinase, Chain A"/>
    <property type="match status" value="1"/>
</dbReference>
<dbReference type="SUPFAM" id="SSF54001">
    <property type="entry name" value="Cysteine proteinases"/>
    <property type="match status" value="1"/>
</dbReference>
<feature type="domain" description="Ubiquitin-like protease family profile" evidence="4">
    <location>
        <begin position="114"/>
        <end position="286"/>
    </location>
</feature>
<dbReference type="Pfam" id="PF02902">
    <property type="entry name" value="Peptidase_C48"/>
    <property type="match status" value="1"/>
</dbReference>
<dbReference type="InterPro" id="IPR003653">
    <property type="entry name" value="Peptidase_C48_C"/>
</dbReference>
<dbReference type="PROSITE" id="PS50600">
    <property type="entry name" value="ULP_PROTEASE"/>
    <property type="match status" value="1"/>
</dbReference>
<dbReference type="AlphaFoldDB" id="A0A6C0AL89"/>
<evidence type="ECO:0000256" key="3">
    <source>
        <dbReference type="SAM" id="MobiDB-lite"/>
    </source>
</evidence>
<protein>
    <recommendedName>
        <fullName evidence="4">Ubiquitin-like protease family profile domain-containing protein</fullName>
    </recommendedName>
</protein>
<dbReference type="GO" id="GO:0008234">
    <property type="term" value="F:cysteine-type peptidase activity"/>
    <property type="evidence" value="ECO:0007669"/>
    <property type="project" value="InterPro"/>
</dbReference>
<proteinExistence type="predicted"/>